<evidence type="ECO:0000313" key="2">
    <source>
        <dbReference type="EMBL" id="GAI77721.1"/>
    </source>
</evidence>
<dbReference type="Gene3D" id="3.40.1390.20">
    <property type="entry name" value="HprK N-terminal domain-like"/>
    <property type="match status" value="1"/>
</dbReference>
<dbReference type="PANTHER" id="PTHR43356:SF2">
    <property type="entry name" value="PHOSPHATE ACETYLTRANSFERASE"/>
    <property type="match status" value="1"/>
</dbReference>
<comment type="caution">
    <text evidence="2">The sequence shown here is derived from an EMBL/GenBank/DDBJ whole genome shotgun (WGS) entry which is preliminary data.</text>
</comment>
<dbReference type="SUPFAM" id="SSF75138">
    <property type="entry name" value="HprK N-terminal domain-like"/>
    <property type="match status" value="1"/>
</dbReference>
<reference evidence="2" key="1">
    <citation type="journal article" date="2014" name="Front. Microbiol.">
        <title>High frequency of phylogenetically diverse reductive dehalogenase-homologous genes in deep subseafloor sedimentary metagenomes.</title>
        <authorList>
            <person name="Kawai M."/>
            <person name="Futagami T."/>
            <person name="Toyoda A."/>
            <person name="Takaki Y."/>
            <person name="Nishi S."/>
            <person name="Hori S."/>
            <person name="Arai W."/>
            <person name="Tsubouchi T."/>
            <person name="Morono Y."/>
            <person name="Uchiyama I."/>
            <person name="Ito T."/>
            <person name="Fujiyama A."/>
            <person name="Inagaki F."/>
            <person name="Takami H."/>
        </authorList>
    </citation>
    <scope>NUCLEOTIDE SEQUENCE</scope>
    <source>
        <strain evidence="2">Expedition CK06-06</strain>
    </source>
</reference>
<dbReference type="InterPro" id="IPR028979">
    <property type="entry name" value="Ser_kin/Pase_Hpr-like_N_sf"/>
</dbReference>
<name>X1SEY7_9ZZZZ</name>
<dbReference type="EMBL" id="BARW01006568">
    <property type="protein sequence ID" value="GAI77721.1"/>
    <property type="molecule type" value="Genomic_DNA"/>
</dbReference>
<accession>X1SEY7</accession>
<dbReference type="Pfam" id="PF07085">
    <property type="entry name" value="DRTGG"/>
    <property type="match status" value="1"/>
</dbReference>
<evidence type="ECO:0000259" key="1">
    <source>
        <dbReference type="Pfam" id="PF07085"/>
    </source>
</evidence>
<dbReference type="InterPro" id="IPR050500">
    <property type="entry name" value="Phos_Acetyltrans/Butyryltrans"/>
</dbReference>
<dbReference type="AlphaFoldDB" id="X1SEY7"/>
<feature type="domain" description="DRTGG" evidence="1">
    <location>
        <begin position="74"/>
        <end position="180"/>
    </location>
</feature>
<gene>
    <name evidence="2" type="ORF">S12H4_13797</name>
</gene>
<dbReference type="PANTHER" id="PTHR43356">
    <property type="entry name" value="PHOSPHATE ACETYLTRANSFERASE"/>
    <property type="match status" value="1"/>
</dbReference>
<sequence length="215" mass="23880">MSKFYISEMRLVDDALTAQFRLGKQLCGVILNRVPDEAREFVDEYACPFLEKEGIKVLGALPSVPRLSALSVGELTDLLQAEVLTEDMDPTKLVETFTVGAMTADAALSRFRRYQNKAVITGGDRTDIQLAALETSTVVLILTGNLHPSPLIIQQAEMLNVPILLVKDNTMETINSIERAHGKTRLGQPEKLDTFIQLMSEYVDMDSVFQTCRLS</sequence>
<proteinExistence type="predicted"/>
<organism evidence="2">
    <name type="scientific">marine sediment metagenome</name>
    <dbReference type="NCBI Taxonomy" id="412755"/>
    <lineage>
        <taxon>unclassified sequences</taxon>
        <taxon>metagenomes</taxon>
        <taxon>ecological metagenomes</taxon>
    </lineage>
</organism>
<protein>
    <recommendedName>
        <fullName evidence="1">DRTGG domain-containing protein</fullName>
    </recommendedName>
</protein>
<dbReference type="InterPro" id="IPR010766">
    <property type="entry name" value="DRTGG"/>
</dbReference>